<sequence>MIIDEYCKELEEIIDSKVSRNFILLPGRGGGRMLTPTKNLHEDKAILKIGARILSFLTFPRTLNSTWEAYGEFQNQESQNIPNIQFDTFILALDFLYMIGAIEYQGDLLRRTKSD</sequence>
<evidence type="ECO:0000313" key="2">
    <source>
        <dbReference type="Proteomes" id="UP000004725"/>
    </source>
</evidence>
<dbReference type="InterPro" id="IPR046897">
    <property type="entry name" value="ABC-3C_MC6"/>
</dbReference>
<dbReference type="RefSeq" id="WP_006831642.1">
    <property type="nucleotide sequence ID" value="NZ_AJYB01000110.1"/>
</dbReference>
<reference evidence="1 2" key="1">
    <citation type="journal article" date="2012" name="J. Bacteriol.">
        <title>Genome Sequence of the Antarctic Psychrophile Bacterium Planococcus antarcticus DSM 14505.</title>
        <authorList>
            <person name="Margolles A."/>
            <person name="Gueimonde M."/>
            <person name="Sanchez B."/>
        </authorList>
    </citation>
    <scope>NUCLEOTIDE SEQUENCE [LARGE SCALE GENOMIC DNA]</scope>
    <source>
        <strain evidence="1 2">DSM 14505</strain>
    </source>
</reference>
<name>A0AA87LPL6_9BACL</name>
<comment type="caution">
    <text evidence="1">The sequence shown here is derived from an EMBL/GenBank/DDBJ whole genome shotgun (WGS) entry which is preliminary data.</text>
</comment>
<proteinExistence type="predicted"/>
<protein>
    <submittedName>
        <fullName evidence="1">Uncharacterized protein</fullName>
    </submittedName>
</protein>
<dbReference type="Pfam" id="PF20293">
    <property type="entry name" value="MC6"/>
    <property type="match status" value="1"/>
</dbReference>
<accession>A0AA87LPL6</accession>
<dbReference type="Proteomes" id="UP000004725">
    <property type="component" value="Unassembled WGS sequence"/>
</dbReference>
<dbReference type="EMBL" id="AJYB01000110">
    <property type="protein sequence ID" value="EIM04976.1"/>
    <property type="molecule type" value="Genomic_DNA"/>
</dbReference>
<evidence type="ECO:0000313" key="1">
    <source>
        <dbReference type="EMBL" id="EIM04976.1"/>
    </source>
</evidence>
<organism evidence="1 2">
    <name type="scientific">Planococcus antarcticus DSM 14505</name>
    <dbReference type="NCBI Taxonomy" id="1185653"/>
    <lineage>
        <taxon>Bacteria</taxon>
        <taxon>Bacillati</taxon>
        <taxon>Bacillota</taxon>
        <taxon>Bacilli</taxon>
        <taxon>Bacillales</taxon>
        <taxon>Caryophanaceae</taxon>
        <taxon>Planococcus</taxon>
    </lineage>
</organism>
<dbReference type="AlphaFoldDB" id="A0AA87LPL6"/>
<gene>
    <name evidence="1" type="ORF">A1A1_18575</name>
</gene>